<evidence type="ECO:0000259" key="2">
    <source>
        <dbReference type="Pfam" id="PF04784"/>
    </source>
</evidence>
<keyword evidence="4" id="KW-1185">Reference proteome</keyword>
<accession>A0A5B7YAX9</accession>
<proteinExistence type="predicted"/>
<organism evidence="3 4">
    <name type="scientific">Salinimonas iocasae</name>
    <dbReference type="NCBI Taxonomy" id="2572577"/>
    <lineage>
        <taxon>Bacteria</taxon>
        <taxon>Pseudomonadati</taxon>
        <taxon>Pseudomonadota</taxon>
        <taxon>Gammaproteobacteria</taxon>
        <taxon>Alteromonadales</taxon>
        <taxon>Alteromonadaceae</taxon>
        <taxon>Alteromonas/Salinimonas group</taxon>
        <taxon>Salinimonas</taxon>
    </lineage>
</organism>
<feature type="domain" description="DUF547" evidence="2">
    <location>
        <begin position="120"/>
        <end position="232"/>
    </location>
</feature>
<feature type="chain" id="PRO_5022812822" evidence="1">
    <location>
        <begin position="21"/>
        <end position="387"/>
    </location>
</feature>
<evidence type="ECO:0000313" key="4">
    <source>
        <dbReference type="Proteomes" id="UP000304912"/>
    </source>
</evidence>
<dbReference type="InterPro" id="IPR006869">
    <property type="entry name" value="DUF547"/>
</dbReference>
<dbReference type="Pfam" id="PF04784">
    <property type="entry name" value="DUF547"/>
    <property type="match status" value="1"/>
</dbReference>
<name>A0A5B7YAX9_9ALTE</name>
<protein>
    <submittedName>
        <fullName evidence="3">DUF547 domain-containing protein</fullName>
    </submittedName>
</protein>
<evidence type="ECO:0000313" key="3">
    <source>
        <dbReference type="EMBL" id="QCZ92605.1"/>
    </source>
</evidence>
<dbReference type="EMBL" id="CP039852">
    <property type="protein sequence ID" value="QCZ92605.1"/>
    <property type="molecule type" value="Genomic_DNA"/>
</dbReference>
<gene>
    <name evidence="3" type="ORF">FBQ74_03580</name>
</gene>
<keyword evidence="1" id="KW-0732">Signal</keyword>
<reference evidence="3 4" key="1">
    <citation type="submission" date="2019-04" db="EMBL/GenBank/DDBJ databases">
        <title>Salinimonas iocasae sp. nov., a halophilic bacterium isolated from the outer tube casing of tubeworms in Okinawa Trough.</title>
        <authorList>
            <person name="Zhang H."/>
            <person name="Wang H."/>
            <person name="Li C."/>
        </authorList>
    </citation>
    <scope>NUCLEOTIDE SEQUENCE [LARGE SCALE GENOMIC DNA]</scope>
    <source>
        <strain evidence="3 4">KX18D6</strain>
    </source>
</reference>
<dbReference type="RefSeq" id="WP_139755357.1">
    <property type="nucleotide sequence ID" value="NZ_CP039852.1"/>
</dbReference>
<sequence length="387" mass="43520">MRSRYLCLLTTMLLSASSMAAETALPTAFKGATENSQLAVSYDDLDAFLDAEVLVIGRSTREKAKRQVTTGTLMRSRVNRLTALEANRFHFDSLDDEKVSNVLTTLKESLETLPDQVPLSLLSKNEQLAYWLNLYNFTMLHEISKRQITGSLKDDLGYDENGGLLNDKVLTVAGEQLSLNDIQFAILKEKYDEPVVIYGLFQGNIGGPSIRDEAYTGKRVWRQLEDNAMEFINSNRGTYYDGKISVFYEHNMPFFDNNQQKLKTHLLNYIDEDRYYEEIESADELEFAMSDWQIADLTGGARSYGGSVMNNSAALMDSVRSDQQGVAGNVQNSLADSLVQRSPLVGRFSPAQIELLNKLKVKHKINNGSVEVKDISQEEARNKSKTQ</sequence>
<dbReference type="KEGG" id="salk:FBQ74_03580"/>
<dbReference type="AlphaFoldDB" id="A0A5B7YAX9"/>
<dbReference type="Proteomes" id="UP000304912">
    <property type="component" value="Chromosome"/>
</dbReference>
<evidence type="ECO:0000256" key="1">
    <source>
        <dbReference type="SAM" id="SignalP"/>
    </source>
</evidence>
<feature type="signal peptide" evidence="1">
    <location>
        <begin position="1"/>
        <end position="20"/>
    </location>
</feature>
<dbReference type="OrthoDB" id="526867at2"/>